<dbReference type="Gene3D" id="6.10.160.10">
    <property type="match status" value="1"/>
</dbReference>
<keyword evidence="2 5" id="KW-0689">Ribosomal protein</keyword>
<evidence type="ECO:0000256" key="3">
    <source>
        <dbReference type="ARBA" id="ARBA00023274"/>
    </source>
</evidence>
<dbReference type="CDD" id="cd07026">
    <property type="entry name" value="Ribosomal_L20"/>
    <property type="match status" value="1"/>
</dbReference>
<comment type="function">
    <text evidence="5 6">Binds directly to 23S ribosomal RNA and is necessary for the in vitro assembly process of the 50S ribosomal subunit. It is not involved in the protein synthesizing functions of that subunit.</text>
</comment>
<protein>
    <recommendedName>
        <fullName evidence="4 5">Large ribosomal subunit protein bL20</fullName>
    </recommendedName>
</protein>
<sequence length="119" mass="13626">MVRVKSTVASHRRKKRLFKKAKGFYGDRKNHLRLTSDAVMRALAFNYRHRKHNKRNMRKLWIIRIGIAAKINGMSYSRLINGLKKAQCSLNRKMLADLAVRDPQAFSSVSQTAKGALAS</sequence>
<dbReference type="NCBIfam" id="TIGR01032">
    <property type="entry name" value="rplT_bact"/>
    <property type="match status" value="1"/>
</dbReference>
<evidence type="ECO:0000256" key="4">
    <source>
        <dbReference type="ARBA" id="ARBA00035172"/>
    </source>
</evidence>
<evidence type="ECO:0000313" key="8">
    <source>
        <dbReference type="Proteomes" id="UP000722121"/>
    </source>
</evidence>
<dbReference type="InterPro" id="IPR005813">
    <property type="entry name" value="Ribosomal_bL20"/>
</dbReference>
<dbReference type="Pfam" id="PF00453">
    <property type="entry name" value="Ribosomal_L20"/>
    <property type="match status" value="1"/>
</dbReference>
<evidence type="ECO:0000256" key="2">
    <source>
        <dbReference type="ARBA" id="ARBA00022980"/>
    </source>
</evidence>
<evidence type="ECO:0000256" key="1">
    <source>
        <dbReference type="ARBA" id="ARBA00007698"/>
    </source>
</evidence>
<dbReference type="Gene3D" id="1.10.1900.20">
    <property type="entry name" value="Ribosomal protein L20"/>
    <property type="match status" value="1"/>
</dbReference>
<dbReference type="EMBL" id="JAFITR010000010">
    <property type="protein sequence ID" value="MBN4066608.1"/>
    <property type="molecule type" value="Genomic_DNA"/>
</dbReference>
<comment type="similarity">
    <text evidence="1 5 6">Belongs to the bacterial ribosomal protein bL20 family.</text>
</comment>
<name>A0ABS3ASL7_9BACT</name>
<proteinExistence type="inferred from homology"/>
<accession>A0ABS3ASL7</accession>
<keyword evidence="3 5" id="KW-0687">Ribonucleoprotein</keyword>
<keyword evidence="5 6" id="KW-0699">rRNA-binding</keyword>
<dbReference type="PRINTS" id="PR00062">
    <property type="entry name" value="RIBOSOMALL20"/>
</dbReference>
<dbReference type="GO" id="GO:0005840">
    <property type="term" value="C:ribosome"/>
    <property type="evidence" value="ECO:0007669"/>
    <property type="project" value="UniProtKB-KW"/>
</dbReference>
<keyword evidence="8" id="KW-1185">Reference proteome</keyword>
<dbReference type="InterPro" id="IPR035566">
    <property type="entry name" value="Ribosomal_protein_bL20_C"/>
</dbReference>
<dbReference type="SUPFAM" id="SSF74731">
    <property type="entry name" value="Ribosomal protein L20"/>
    <property type="match status" value="1"/>
</dbReference>
<keyword evidence="5 6" id="KW-0694">RNA-binding</keyword>
<evidence type="ECO:0000256" key="5">
    <source>
        <dbReference type="HAMAP-Rule" id="MF_00382"/>
    </source>
</evidence>
<organism evidence="7 8">
    <name type="scientific">Simkania negevensis</name>
    <dbReference type="NCBI Taxonomy" id="83561"/>
    <lineage>
        <taxon>Bacteria</taxon>
        <taxon>Pseudomonadati</taxon>
        <taxon>Chlamydiota</taxon>
        <taxon>Chlamydiia</taxon>
        <taxon>Parachlamydiales</taxon>
        <taxon>Simkaniaceae</taxon>
        <taxon>Simkania</taxon>
    </lineage>
</organism>
<dbReference type="PANTHER" id="PTHR10986">
    <property type="entry name" value="39S RIBOSOMAL PROTEIN L20"/>
    <property type="match status" value="1"/>
</dbReference>
<reference evidence="7 8" key="1">
    <citation type="submission" date="2021-02" db="EMBL/GenBank/DDBJ databases">
        <title>Activity-based single-cell genomes from oceanic crustal fluid captures similar information to metagenomic and metatranscriptomic surveys with orders of magnitude less sampling.</title>
        <authorList>
            <person name="D'Angelo T.S."/>
            <person name="Orcutt B.N."/>
        </authorList>
    </citation>
    <scope>NUCLEOTIDE SEQUENCE [LARGE SCALE GENOMIC DNA]</scope>
    <source>
        <strain evidence="7">AH-315-G07</strain>
    </source>
</reference>
<dbReference type="HAMAP" id="MF_00382">
    <property type="entry name" value="Ribosomal_bL20"/>
    <property type="match status" value="1"/>
</dbReference>
<evidence type="ECO:0000256" key="6">
    <source>
        <dbReference type="RuleBase" id="RU000560"/>
    </source>
</evidence>
<dbReference type="Proteomes" id="UP000722121">
    <property type="component" value="Unassembled WGS sequence"/>
</dbReference>
<comment type="caution">
    <text evidence="7">The sequence shown here is derived from an EMBL/GenBank/DDBJ whole genome shotgun (WGS) entry which is preliminary data.</text>
</comment>
<evidence type="ECO:0000313" key="7">
    <source>
        <dbReference type="EMBL" id="MBN4066608.1"/>
    </source>
</evidence>
<gene>
    <name evidence="5 7" type="primary">rplT</name>
    <name evidence="7" type="ORF">JYU14_00810</name>
</gene>